<dbReference type="InterPro" id="IPR008334">
    <property type="entry name" value="5'-Nucleotdase_C"/>
</dbReference>
<name>Q3SHC1_THIDA</name>
<dbReference type="InterPro" id="IPR006146">
    <property type="entry name" value="5'-Nucleotdase_CS"/>
</dbReference>
<dbReference type="Gene3D" id="3.60.21.10">
    <property type="match status" value="1"/>
</dbReference>
<evidence type="ECO:0000259" key="3">
    <source>
        <dbReference type="Pfam" id="PF00149"/>
    </source>
</evidence>
<dbReference type="SUPFAM" id="SSF55816">
    <property type="entry name" value="5'-nucleotidase (syn. UDP-sugar hydrolase), C-terminal domain"/>
    <property type="match status" value="1"/>
</dbReference>
<organism evidence="5 6">
    <name type="scientific">Thiobacillus denitrificans (strain ATCC 25259 / T1)</name>
    <dbReference type="NCBI Taxonomy" id="292415"/>
    <lineage>
        <taxon>Bacteria</taxon>
        <taxon>Pseudomonadati</taxon>
        <taxon>Pseudomonadota</taxon>
        <taxon>Betaproteobacteria</taxon>
        <taxon>Nitrosomonadales</taxon>
        <taxon>Thiobacillaceae</taxon>
        <taxon>Thiobacillus</taxon>
    </lineage>
</organism>
<dbReference type="STRING" id="292415.Tbd_2012"/>
<dbReference type="KEGG" id="tbd:Tbd_2012"/>
<keyword evidence="2" id="KW-0732">Signal</keyword>
<evidence type="ECO:0000256" key="1">
    <source>
        <dbReference type="ARBA" id="ARBA00006654"/>
    </source>
</evidence>
<dbReference type="GO" id="GO:0016788">
    <property type="term" value="F:hydrolase activity, acting on ester bonds"/>
    <property type="evidence" value="ECO:0007669"/>
    <property type="project" value="InterPro"/>
</dbReference>
<accession>Q3SHC1</accession>
<protein>
    <submittedName>
        <fullName evidence="5">Putative esterase</fullName>
    </submittedName>
</protein>
<dbReference type="Proteomes" id="UP000008291">
    <property type="component" value="Chromosome"/>
</dbReference>
<evidence type="ECO:0000259" key="4">
    <source>
        <dbReference type="Pfam" id="PF02872"/>
    </source>
</evidence>
<dbReference type="SUPFAM" id="SSF56300">
    <property type="entry name" value="Metallo-dependent phosphatases"/>
    <property type="match status" value="1"/>
</dbReference>
<dbReference type="PANTHER" id="PTHR11575:SF24">
    <property type="entry name" value="5'-NUCLEOTIDASE"/>
    <property type="match status" value="1"/>
</dbReference>
<proteinExistence type="inferred from homology"/>
<dbReference type="HOGENOM" id="CLU_387287_0_0_4"/>
<dbReference type="AlphaFoldDB" id="Q3SHC1"/>
<dbReference type="InterPro" id="IPR036907">
    <property type="entry name" value="5'-Nucleotdase_C_sf"/>
</dbReference>
<dbReference type="InterPro" id="IPR006179">
    <property type="entry name" value="5_nucleotidase/apyrase"/>
</dbReference>
<feature type="domain" description="Calcineurin-like phosphoesterase" evidence="3">
    <location>
        <begin position="56"/>
        <end position="189"/>
    </location>
</feature>
<dbReference type="OrthoDB" id="9803927at2"/>
<comment type="similarity">
    <text evidence="1">Belongs to the 5'-nucleotidase family.</text>
</comment>
<evidence type="ECO:0000256" key="2">
    <source>
        <dbReference type="ARBA" id="ARBA00022729"/>
    </source>
</evidence>
<dbReference type="GO" id="GO:0009166">
    <property type="term" value="P:nucleotide catabolic process"/>
    <property type="evidence" value="ECO:0007669"/>
    <property type="project" value="InterPro"/>
</dbReference>
<dbReference type="PANTHER" id="PTHR11575">
    <property type="entry name" value="5'-NUCLEOTIDASE-RELATED"/>
    <property type="match status" value="1"/>
</dbReference>
<evidence type="ECO:0000313" key="5">
    <source>
        <dbReference type="EMBL" id="AAZ97965.1"/>
    </source>
</evidence>
<gene>
    <name evidence="5" type="ordered locus">Tbd_2012</name>
</gene>
<feature type="domain" description="5'-Nucleotidase C-terminal" evidence="4">
    <location>
        <begin position="424"/>
        <end position="571"/>
    </location>
</feature>
<dbReference type="GO" id="GO:0030288">
    <property type="term" value="C:outer membrane-bounded periplasmic space"/>
    <property type="evidence" value="ECO:0007669"/>
    <property type="project" value="TreeGrafter"/>
</dbReference>
<dbReference type="GO" id="GO:0000166">
    <property type="term" value="F:nucleotide binding"/>
    <property type="evidence" value="ECO:0007669"/>
    <property type="project" value="InterPro"/>
</dbReference>
<reference evidence="5 6" key="1">
    <citation type="journal article" date="2006" name="J. Bacteriol.">
        <title>The genome sequence of the obligately chemolithoautotrophic, facultatively anaerobic bacterium Thiobacillus denitrificans.</title>
        <authorList>
            <person name="Beller H.R."/>
            <person name="Chain P.S."/>
            <person name="Letain T.E."/>
            <person name="Chakicherla A."/>
            <person name="Larimer F.W."/>
            <person name="Richardson P.M."/>
            <person name="Coleman M.A."/>
            <person name="Wood A.P."/>
            <person name="Kelly D.P."/>
        </authorList>
    </citation>
    <scope>NUCLEOTIDE SEQUENCE [LARGE SCALE GENOMIC DNA]</scope>
    <source>
        <strain evidence="5 6">ATCC 25259</strain>
    </source>
</reference>
<dbReference type="PROSITE" id="PS00785">
    <property type="entry name" value="5_NUCLEOTIDASE_1"/>
    <property type="match status" value="1"/>
</dbReference>
<evidence type="ECO:0000313" key="6">
    <source>
        <dbReference type="Proteomes" id="UP000008291"/>
    </source>
</evidence>
<keyword evidence="6" id="KW-1185">Reference proteome</keyword>
<dbReference type="InterPro" id="IPR004843">
    <property type="entry name" value="Calcineurin-like_PHP"/>
</dbReference>
<sequence>MTTHDAVRGLVAQPRARNKRFNKLCAGTVLASASLISAAALASSAPAPRGGSGEVTLIHTGDIHGHLVPRPNLRSDALGYRGVSMEGGVARMYTVIKALRALATKDGVDRSLLINTGDTLQGSGEALFSRGQAMIDVLNAFGFVAHAPGNWDFLYGTGRFEETFKGSATAPPLANWNALASNLYYANQFDDTALCGAKATDPATGVPRPLRRVLPTHSIRQVGKVKVGILGMTTARAIAAVGTSVTQNYLFTDAKAEVPCLVDKLRTVDKVDVVVMISELEMARDIEIAETLAPSPDVILNSDMHERTTAPIVVDHADGRNTLIVEEGQDGTAVGNLKLRVKNGRVADWSFKQIIVAEGIPEDKTIAAKVAKARAPFVAGSFVPGQKVTVGGNTTELLRPVDETIAFTEVDLHRSNFVDEDMPGVVEGSSHNLIADAMAAVSGAESASVRGFRYGTHVPAGWPITMEDIYHYVPIAAKLGRTTKACGADLKFAIEQSTQGTFASDPSLWAGGWMFGYNGVSFDLDACDGLLGTTPAPINGPTLAFPTRPWGTNRGSNIKVNGLPLKEMDIYDGRATIDGAPNPTYQQCLSAEGGPAYEGYRVAGYWYADDKTTINNCNPCRGRQVQVVKTDGSIVQVAGPGASATLPPSEQLMDITEAVVKYLRENLGGTVTAANLPSHRLTVKRLPTISPAGYNFKMIQPLKGASTATCPTL</sequence>
<dbReference type="InterPro" id="IPR029052">
    <property type="entry name" value="Metallo-depent_PP-like"/>
</dbReference>
<dbReference type="GO" id="GO:0046872">
    <property type="term" value="F:metal ion binding"/>
    <property type="evidence" value="ECO:0007669"/>
    <property type="project" value="InterPro"/>
</dbReference>
<dbReference type="eggNOG" id="COG0737">
    <property type="taxonomic scope" value="Bacteria"/>
</dbReference>
<dbReference type="Pfam" id="PF02872">
    <property type="entry name" value="5_nucleotid_C"/>
    <property type="match status" value="1"/>
</dbReference>
<dbReference type="RefSeq" id="WP_011312524.1">
    <property type="nucleotide sequence ID" value="NC_007404.1"/>
</dbReference>
<dbReference type="Gene3D" id="3.90.780.10">
    <property type="entry name" value="5'-Nucleotidase, C-terminal domain"/>
    <property type="match status" value="1"/>
</dbReference>
<dbReference type="EMBL" id="CP000116">
    <property type="protein sequence ID" value="AAZ97965.1"/>
    <property type="molecule type" value="Genomic_DNA"/>
</dbReference>
<dbReference type="Pfam" id="PF00149">
    <property type="entry name" value="Metallophos"/>
    <property type="match status" value="1"/>
</dbReference>